<dbReference type="InterPro" id="IPR035959">
    <property type="entry name" value="RutC-like_sf"/>
</dbReference>
<reference evidence="2 3" key="1">
    <citation type="submission" date="2015-07" db="EMBL/GenBank/DDBJ databases">
        <title>ATOL: Assembling a taxonomically balanced genome-scale reconstruction of the evolutionary history of the Enterobacteriaceae.</title>
        <authorList>
            <person name="Plunkett G.III."/>
            <person name="Neeno-Eckwall E.C."/>
            <person name="Glasner J.D."/>
            <person name="Perna N.T."/>
        </authorList>
    </citation>
    <scope>NUCLEOTIDE SEQUENCE [LARGE SCALE GENOMIC DNA]</scope>
    <source>
        <strain evidence="2 3">ATCC 35017</strain>
    </source>
</reference>
<comment type="similarity">
    <text evidence="1">Belongs to the RutC family.</text>
</comment>
<name>A0A0N0ZBU2_9GAMM</name>
<dbReference type="FunFam" id="3.30.1330.40:FF:000001">
    <property type="entry name" value="L-PSP family endoribonuclease"/>
    <property type="match status" value="1"/>
</dbReference>
<dbReference type="RefSeq" id="WP_053907076.1">
    <property type="nucleotide sequence ID" value="NZ_CAWMUS010000003.1"/>
</dbReference>
<dbReference type="PANTHER" id="PTHR11803">
    <property type="entry name" value="2-IMINOBUTANOATE/2-IMINOPROPANOATE DEAMINASE RIDA"/>
    <property type="match status" value="1"/>
</dbReference>
<dbReference type="EMBL" id="LGAA01000003">
    <property type="protein sequence ID" value="KPD04206.1"/>
    <property type="molecule type" value="Genomic_DNA"/>
</dbReference>
<dbReference type="CDD" id="cd00448">
    <property type="entry name" value="YjgF_YER057c_UK114_family"/>
    <property type="match status" value="1"/>
</dbReference>
<dbReference type="InterPro" id="IPR006056">
    <property type="entry name" value="RidA"/>
</dbReference>
<dbReference type="Pfam" id="PF01042">
    <property type="entry name" value="Ribonuc_L-PSP"/>
    <property type="match status" value="1"/>
</dbReference>
<dbReference type="GO" id="GO:0005829">
    <property type="term" value="C:cytosol"/>
    <property type="evidence" value="ECO:0007669"/>
    <property type="project" value="TreeGrafter"/>
</dbReference>
<dbReference type="GO" id="GO:0019239">
    <property type="term" value="F:deaminase activity"/>
    <property type="evidence" value="ECO:0007669"/>
    <property type="project" value="TreeGrafter"/>
</dbReference>
<keyword evidence="3" id="KW-1185">Reference proteome</keyword>
<protein>
    <submittedName>
        <fullName evidence="2">Endoribonuclease</fullName>
    </submittedName>
</protein>
<dbReference type="NCBIfam" id="TIGR00004">
    <property type="entry name" value="Rid family detoxifying hydrolase"/>
    <property type="match status" value="1"/>
</dbReference>
<dbReference type="InterPro" id="IPR019897">
    <property type="entry name" value="RidA_CS"/>
</dbReference>
<dbReference type="Gene3D" id="3.30.1330.40">
    <property type="entry name" value="RutC-like"/>
    <property type="match status" value="1"/>
</dbReference>
<evidence type="ECO:0000313" key="3">
    <source>
        <dbReference type="Proteomes" id="UP000053226"/>
    </source>
</evidence>
<dbReference type="Proteomes" id="UP000053226">
    <property type="component" value="Unassembled WGS sequence"/>
</dbReference>
<dbReference type="AlphaFoldDB" id="A0A0N0ZBU2"/>
<dbReference type="InterPro" id="IPR006175">
    <property type="entry name" value="YjgF/YER057c/UK114"/>
</dbReference>
<sequence>MSYEISTENAPAAIGPYVQGVDLGSMVITSGQIPVDPKTGDVPEDIAAQTRQSLANVKAILIKAGLDVGNIVKTTVFVKDLNDFAVVNATYEAFFKQHDAAYPARSCVEVARLPKDVKIEIEAIAIR</sequence>
<dbReference type="SUPFAM" id="SSF55298">
    <property type="entry name" value="YjgF-like"/>
    <property type="match status" value="1"/>
</dbReference>
<evidence type="ECO:0000256" key="1">
    <source>
        <dbReference type="ARBA" id="ARBA00010552"/>
    </source>
</evidence>
<accession>A0A0N0ZBU2</accession>
<organism evidence="2 3">
    <name type="scientific">Moellerella wisconsensis ATCC 35017</name>
    <dbReference type="NCBI Taxonomy" id="1354267"/>
    <lineage>
        <taxon>Bacteria</taxon>
        <taxon>Pseudomonadati</taxon>
        <taxon>Pseudomonadota</taxon>
        <taxon>Gammaproteobacteria</taxon>
        <taxon>Enterobacterales</taxon>
        <taxon>Morganellaceae</taxon>
        <taxon>Moellerella</taxon>
    </lineage>
</organism>
<proteinExistence type="inferred from homology"/>
<dbReference type="PANTHER" id="PTHR11803:SF39">
    <property type="entry name" value="2-IMINOBUTANOATE_2-IMINOPROPANOATE DEAMINASE"/>
    <property type="match status" value="1"/>
</dbReference>
<comment type="caution">
    <text evidence="2">The sequence shown here is derived from an EMBL/GenBank/DDBJ whole genome shotgun (WGS) entry which is preliminary data.</text>
</comment>
<evidence type="ECO:0000313" key="2">
    <source>
        <dbReference type="EMBL" id="KPD04206.1"/>
    </source>
</evidence>
<dbReference type="OrthoDB" id="9803101at2"/>
<gene>
    <name evidence="2" type="ORF">M992_0314</name>
</gene>
<dbReference type="PROSITE" id="PS01094">
    <property type="entry name" value="UPF0076"/>
    <property type="match status" value="1"/>
</dbReference>